<gene>
    <name evidence="3" type="ORF">SAMN02745244_00464</name>
</gene>
<feature type="domain" description="Activator of Hsp90 ATPase homologue 1/2-like C-terminal" evidence="2">
    <location>
        <begin position="12"/>
        <end position="130"/>
    </location>
</feature>
<dbReference type="SUPFAM" id="SSF55961">
    <property type="entry name" value="Bet v1-like"/>
    <property type="match status" value="1"/>
</dbReference>
<dbReference type="STRING" id="1123357.SAMN02745244_00464"/>
<evidence type="ECO:0000313" key="4">
    <source>
        <dbReference type="Proteomes" id="UP000184512"/>
    </source>
</evidence>
<dbReference type="InterPro" id="IPR013538">
    <property type="entry name" value="ASHA1/2-like_C"/>
</dbReference>
<dbReference type="Proteomes" id="UP000184512">
    <property type="component" value="Unassembled WGS sequence"/>
</dbReference>
<proteinExistence type="inferred from homology"/>
<evidence type="ECO:0000313" key="3">
    <source>
        <dbReference type="EMBL" id="SHI49197.1"/>
    </source>
</evidence>
<dbReference type="Gene3D" id="3.30.530.20">
    <property type="match status" value="1"/>
</dbReference>
<accession>A0A1M6BKL2</accession>
<keyword evidence="4" id="KW-1185">Reference proteome</keyword>
<dbReference type="InterPro" id="IPR023393">
    <property type="entry name" value="START-like_dom_sf"/>
</dbReference>
<dbReference type="AlphaFoldDB" id="A0A1M6BKL2"/>
<dbReference type="EMBL" id="FQZG01000007">
    <property type="protein sequence ID" value="SHI49197.1"/>
    <property type="molecule type" value="Genomic_DNA"/>
</dbReference>
<dbReference type="OrthoDB" id="5185819at2"/>
<dbReference type="CDD" id="cd07814">
    <property type="entry name" value="SRPBCC_CalC_Aha1-like"/>
    <property type="match status" value="1"/>
</dbReference>
<dbReference type="Pfam" id="PF08327">
    <property type="entry name" value="AHSA1"/>
    <property type="match status" value="1"/>
</dbReference>
<name>A0A1M6BKL2_9ACTN</name>
<dbReference type="RefSeq" id="WP_073185945.1">
    <property type="nucleotide sequence ID" value="NZ_FQZG01000007.1"/>
</dbReference>
<sequence length="143" mass="16324">MSNIYRTAEFAIPAATLWRALTEPELLSTWLMPNDFHPEVGHQFTMTTDPAPLFDGTVHLEVLELEPPHRMAWSWKGGPIDTIVTFTITELSPTSCRFEFLQDGFRGLGAEFARMFLRGGWRKLHPLLRAVVQTLDYESTTND</sequence>
<evidence type="ECO:0000259" key="2">
    <source>
        <dbReference type="Pfam" id="PF08327"/>
    </source>
</evidence>
<evidence type="ECO:0000256" key="1">
    <source>
        <dbReference type="ARBA" id="ARBA00006817"/>
    </source>
</evidence>
<organism evidence="3 4">
    <name type="scientific">Tessaracoccus bendigoensis DSM 12906</name>
    <dbReference type="NCBI Taxonomy" id="1123357"/>
    <lineage>
        <taxon>Bacteria</taxon>
        <taxon>Bacillati</taxon>
        <taxon>Actinomycetota</taxon>
        <taxon>Actinomycetes</taxon>
        <taxon>Propionibacteriales</taxon>
        <taxon>Propionibacteriaceae</taxon>
        <taxon>Tessaracoccus</taxon>
    </lineage>
</organism>
<reference evidence="3 4" key="1">
    <citation type="submission" date="2016-11" db="EMBL/GenBank/DDBJ databases">
        <authorList>
            <person name="Jaros S."/>
            <person name="Januszkiewicz K."/>
            <person name="Wedrychowicz H."/>
        </authorList>
    </citation>
    <scope>NUCLEOTIDE SEQUENCE [LARGE SCALE GENOMIC DNA]</scope>
    <source>
        <strain evidence="3 4">DSM 12906</strain>
    </source>
</reference>
<protein>
    <submittedName>
        <fullName evidence="3">Uncharacterized conserved protein YndB, AHSA1/START domain</fullName>
    </submittedName>
</protein>
<comment type="similarity">
    <text evidence="1">Belongs to the AHA1 family.</text>
</comment>